<dbReference type="Proteomes" id="UP000298327">
    <property type="component" value="Unassembled WGS sequence"/>
</dbReference>
<evidence type="ECO:0000256" key="4">
    <source>
        <dbReference type="SAM" id="MobiDB-lite"/>
    </source>
</evidence>
<feature type="region of interest" description="Disordered" evidence="4">
    <location>
        <begin position="1"/>
        <end position="63"/>
    </location>
</feature>
<dbReference type="PANTHER" id="PTHR12549:SF38">
    <property type="entry name" value="JMJC DOMAIN-CONTAINING HISTONE DEMETHYLASE 2, ISOFORM A"/>
    <property type="match status" value="1"/>
</dbReference>
<dbReference type="InterPro" id="IPR045109">
    <property type="entry name" value="LSDs-like"/>
</dbReference>
<feature type="region of interest" description="Disordered" evidence="4">
    <location>
        <begin position="294"/>
        <end position="371"/>
    </location>
</feature>
<proteinExistence type="predicted"/>
<comment type="caution">
    <text evidence="6">The sequence shown here is derived from an EMBL/GenBank/DDBJ whole genome shotgun (WGS) entry which is preliminary data.</text>
</comment>
<dbReference type="GO" id="GO:0006357">
    <property type="term" value="P:regulation of transcription by RNA polymerase II"/>
    <property type="evidence" value="ECO:0007669"/>
    <property type="project" value="TreeGrafter"/>
</dbReference>
<dbReference type="GO" id="GO:0031490">
    <property type="term" value="F:chromatin DNA binding"/>
    <property type="evidence" value="ECO:0007669"/>
    <property type="project" value="TreeGrafter"/>
</dbReference>
<comment type="subcellular location">
    <subcellularLocation>
        <location evidence="1">Nucleus</location>
    </subcellularLocation>
</comment>
<organism evidence="6 7">
    <name type="scientific">Dentipellis fragilis</name>
    <dbReference type="NCBI Taxonomy" id="205917"/>
    <lineage>
        <taxon>Eukaryota</taxon>
        <taxon>Fungi</taxon>
        <taxon>Dikarya</taxon>
        <taxon>Basidiomycota</taxon>
        <taxon>Agaricomycotina</taxon>
        <taxon>Agaricomycetes</taxon>
        <taxon>Russulales</taxon>
        <taxon>Hericiaceae</taxon>
        <taxon>Dentipellis</taxon>
    </lineage>
</organism>
<gene>
    <name evidence="6" type="ORF">EVG20_g3448</name>
</gene>
<dbReference type="AlphaFoldDB" id="A0A4Y9Z4F9"/>
<evidence type="ECO:0000256" key="3">
    <source>
        <dbReference type="ARBA" id="ARBA00023242"/>
    </source>
</evidence>
<dbReference type="EMBL" id="SEOQ01000155">
    <property type="protein sequence ID" value="TFY68723.1"/>
    <property type="molecule type" value="Genomic_DNA"/>
</dbReference>
<feature type="compositionally biased region" description="Low complexity" evidence="4">
    <location>
        <begin position="41"/>
        <end position="55"/>
    </location>
</feature>
<evidence type="ECO:0000313" key="7">
    <source>
        <dbReference type="Proteomes" id="UP000298327"/>
    </source>
</evidence>
<dbReference type="GO" id="GO:0000118">
    <property type="term" value="C:histone deacetylase complex"/>
    <property type="evidence" value="ECO:0007669"/>
    <property type="project" value="TreeGrafter"/>
</dbReference>
<dbReference type="GO" id="GO:0046872">
    <property type="term" value="F:metal ion binding"/>
    <property type="evidence" value="ECO:0007669"/>
    <property type="project" value="UniProtKB-KW"/>
</dbReference>
<dbReference type="GO" id="GO:0032454">
    <property type="term" value="F:histone H3K9 demethylase activity"/>
    <property type="evidence" value="ECO:0007669"/>
    <property type="project" value="InterPro"/>
</dbReference>
<dbReference type="PROSITE" id="PS51184">
    <property type="entry name" value="JMJC"/>
    <property type="match status" value="1"/>
</dbReference>
<dbReference type="Gene3D" id="2.60.120.650">
    <property type="entry name" value="Cupin"/>
    <property type="match status" value="1"/>
</dbReference>
<evidence type="ECO:0000259" key="5">
    <source>
        <dbReference type="PROSITE" id="PS51184"/>
    </source>
</evidence>
<keyword evidence="2" id="KW-0479">Metal-binding</keyword>
<dbReference type="Pfam" id="PF02373">
    <property type="entry name" value="JmjC"/>
    <property type="match status" value="1"/>
</dbReference>
<dbReference type="STRING" id="205917.A0A4Y9Z4F9"/>
<dbReference type="GO" id="GO:0003712">
    <property type="term" value="F:transcription coregulator activity"/>
    <property type="evidence" value="ECO:0007669"/>
    <property type="project" value="TreeGrafter"/>
</dbReference>
<dbReference type="SUPFAM" id="SSF51197">
    <property type="entry name" value="Clavaminate synthase-like"/>
    <property type="match status" value="1"/>
</dbReference>
<keyword evidence="3" id="KW-0539">Nucleus</keyword>
<protein>
    <recommendedName>
        <fullName evidence="5">JmjC domain-containing protein</fullName>
    </recommendedName>
</protein>
<sequence length="701" mass="79411">MLAEPCIQPTPPPRVRKRPKRYEDGDEEPLLEVLRRKKSKSVSAPRSSSAAASSSPRHEESHMIMEIQSSRCYSSKYEGTEYKDVPRCISCIRRRAGDTCRFMGIRFFVHNAQTSDPERRIYTFNNEHSDEGPRFEFPTTWNIKFHETHLRRTKVAIAHSLLPVLQLALEHQTIPEGICRSPEMDVRATCDTCMTSIFSSSWMCTQCGQECCSDCFDEVRRLTNPTWSAIGRNSETNPEKLSISSKPGFLSCSRGSKHRGQNFLAVSRFRKEELLSAVEEMEDLVKVPEATKELPVNAPRPPLSPLIIPAPAPLEDNATTSQPVCFEGARESPPSPLSPLPDDNMDNDLPPQPQPQPQKPVEPAAADPATDDIPSEITQVFSDSELTEDIFREAWRQGYPLVVTDQLSKFAIGWTPEYFIEKYGEQECSIVECQTNETKQTTVGEFFKQFKTREGRTGCWKLKDWPPSMDFKAAFPELFVDFARAVPMPNYTRRDGVLNIASHFPSNTVAPDIGPKMYNAMETFETAGSNGTTRLHMDMADAVNVMLHAEPRADGSPGVAAWDLFRPEDSDAIRKFMKEKFSEVQSSDPIHVQRYYLDSTLRRELYEKCGVKSHRIYQRPGDAVFIPAGCAHQVCNLADCVKVAVDFVSPENITRCEKLTQEFRDENLVVSWKEDVLQLRTMMWHAWQSCSLQEKVLAAAR</sequence>
<evidence type="ECO:0000313" key="6">
    <source>
        <dbReference type="EMBL" id="TFY68723.1"/>
    </source>
</evidence>
<dbReference type="GO" id="GO:0000785">
    <property type="term" value="C:chromatin"/>
    <property type="evidence" value="ECO:0007669"/>
    <property type="project" value="TreeGrafter"/>
</dbReference>
<feature type="compositionally biased region" description="Pro residues" evidence="4">
    <location>
        <begin position="350"/>
        <end position="360"/>
    </location>
</feature>
<keyword evidence="7" id="KW-1185">Reference proteome</keyword>
<name>A0A4Y9Z4F9_9AGAM</name>
<feature type="compositionally biased region" description="Pro residues" evidence="4">
    <location>
        <begin position="298"/>
        <end position="312"/>
    </location>
</feature>
<reference evidence="6 7" key="1">
    <citation type="submission" date="2019-02" db="EMBL/GenBank/DDBJ databases">
        <title>Genome sequencing of the rare red list fungi Dentipellis fragilis.</title>
        <authorList>
            <person name="Buettner E."/>
            <person name="Kellner H."/>
        </authorList>
    </citation>
    <scope>NUCLEOTIDE SEQUENCE [LARGE SCALE GENOMIC DNA]</scope>
    <source>
        <strain evidence="6 7">DSM 105465</strain>
    </source>
</reference>
<evidence type="ECO:0000256" key="2">
    <source>
        <dbReference type="ARBA" id="ARBA00022723"/>
    </source>
</evidence>
<evidence type="ECO:0000256" key="1">
    <source>
        <dbReference type="ARBA" id="ARBA00004123"/>
    </source>
</evidence>
<feature type="domain" description="JmjC" evidence="5">
    <location>
        <begin position="493"/>
        <end position="664"/>
    </location>
</feature>
<dbReference type="SMART" id="SM00558">
    <property type="entry name" value="JmjC"/>
    <property type="match status" value="1"/>
</dbReference>
<dbReference type="PANTHER" id="PTHR12549">
    <property type="entry name" value="JMJC DOMAIN-CONTAINING HISTONE DEMETHYLATION PROTEIN"/>
    <property type="match status" value="1"/>
</dbReference>
<accession>A0A4Y9Z4F9</accession>
<dbReference type="OrthoDB" id="1667110at2759"/>
<dbReference type="InterPro" id="IPR003347">
    <property type="entry name" value="JmjC_dom"/>
</dbReference>